<evidence type="ECO:0000256" key="8">
    <source>
        <dbReference type="ARBA" id="ARBA00022857"/>
    </source>
</evidence>
<comment type="catalytic activity">
    <reaction evidence="16 17 19">
        <text>(6S)-NADPHX + ADP = AMP + phosphate + NADPH + H(+)</text>
        <dbReference type="Rhea" id="RHEA:32235"/>
        <dbReference type="ChEBI" id="CHEBI:15378"/>
        <dbReference type="ChEBI" id="CHEBI:43474"/>
        <dbReference type="ChEBI" id="CHEBI:57783"/>
        <dbReference type="ChEBI" id="CHEBI:64076"/>
        <dbReference type="ChEBI" id="CHEBI:456215"/>
        <dbReference type="ChEBI" id="CHEBI:456216"/>
        <dbReference type="EC" id="4.2.1.136"/>
    </reaction>
</comment>
<feature type="binding site" evidence="18">
    <location>
        <begin position="58"/>
        <end position="62"/>
    </location>
    <ligand>
        <name>(6S)-NADPHX</name>
        <dbReference type="ChEBI" id="CHEBI:64076"/>
    </ligand>
</feature>
<keyword evidence="12 17" id="KW-0456">Lyase</keyword>
<comment type="similarity">
    <text evidence="18">Belongs to the NnrE/AIBP family.</text>
</comment>
<keyword evidence="11 18" id="KW-0413">Isomerase</keyword>
<feature type="binding site" evidence="17">
    <location>
        <position position="437"/>
    </location>
    <ligand>
        <name>(6S)-NADPHX</name>
        <dbReference type="ChEBI" id="CHEBI:64076"/>
    </ligand>
</feature>
<keyword evidence="8 17" id="KW-0521">NADP</keyword>
<dbReference type="Gene3D" id="3.40.50.10260">
    <property type="entry name" value="YjeF N-terminal domain"/>
    <property type="match status" value="1"/>
</dbReference>
<keyword evidence="9 18" id="KW-0630">Potassium</keyword>
<comment type="similarity">
    <text evidence="17">Belongs to the NnrD/CARKD family.</text>
</comment>
<dbReference type="GO" id="GO:0046496">
    <property type="term" value="P:nicotinamide nucleotide metabolic process"/>
    <property type="evidence" value="ECO:0007669"/>
    <property type="project" value="UniProtKB-UniRule"/>
</dbReference>
<dbReference type="InterPro" id="IPR030677">
    <property type="entry name" value="Nnr"/>
</dbReference>
<evidence type="ECO:0000313" key="22">
    <source>
        <dbReference type="EMBL" id="SCD20920.1"/>
    </source>
</evidence>
<comment type="cofactor">
    <cofactor evidence="17">
        <name>Mg(2+)</name>
        <dbReference type="ChEBI" id="CHEBI:18420"/>
    </cofactor>
</comment>
<name>A0A1R3T197_9BACT</name>
<sequence>MKILTSEQIRKVDAETITREGISSLELMKRAATAFYRFFTEKYTDRNTSVIIFAGVGNNGGDALVVARLLYKAGYSVKAYMVEFSNRYTEDCAHNIRRVKAENIPYKKILNKEDIPDLSPFDVVIDGIFGTGLSREVSGIAADVITRINESGKEVVSIDVPSGLFPDRKTEFAVKATETVTFQIPKLALYLPENAGFTGNVRIVNIGLNQEAIAEAETDIYLTEKREICNLLKPLSKFAHKGTQGHALIIGGSLGKCGSVSLASKAALKTGCGLVTAYLPKCGVPAIQSGFPEAMALEDEGEEHIRSIDYDLKPDAIGIGMGMGLHEETAQAMCQFLQQKRTPLAVDADGLNILSRHPDWLGLLPAGTILTPHPKELQRMIGEWCDDYEKIEKTKALANRYGVILVVKGAYSMIIDGEKIYVNSSGTPALATAGSGDVLTGMITGLLAQGYKPSEAARIGVFLHGMTADIAGECIHPRSFVASDIIENIGNAYRSLEKKN</sequence>
<feature type="domain" description="YjeF N-terminal" evidence="21">
    <location>
        <begin position="9"/>
        <end position="214"/>
    </location>
</feature>
<dbReference type="GO" id="GO:0110051">
    <property type="term" value="P:metabolite repair"/>
    <property type="evidence" value="ECO:0007669"/>
    <property type="project" value="TreeGrafter"/>
</dbReference>
<dbReference type="EC" id="5.1.99.6" evidence="19"/>
<comment type="function">
    <text evidence="14 19">Bifunctional enzyme that catalyzes the epimerization of the S- and R-forms of NAD(P)HX and the dehydration of the S-form of NAD(P)HX at the expense of ADP, which is converted to AMP. This allows the repair of both epimers of NAD(P)HX, a damaged form of NAD(P)H that is a result of enzymatic or heat-dependent hydration.</text>
</comment>
<dbReference type="InterPro" id="IPR004443">
    <property type="entry name" value="YjeF_N_dom"/>
</dbReference>
<dbReference type="STRING" id="1642647.PSM36_2113"/>
<reference evidence="22 23" key="1">
    <citation type="submission" date="2016-08" db="EMBL/GenBank/DDBJ databases">
        <authorList>
            <person name="Seilhamer J.J."/>
        </authorList>
    </citation>
    <scope>NUCLEOTIDE SEQUENCE [LARGE SCALE GENOMIC DNA]</scope>
    <source>
        <strain evidence="22">M3/6</strain>
    </source>
</reference>
<dbReference type="InterPro" id="IPR000631">
    <property type="entry name" value="CARKD"/>
</dbReference>
<evidence type="ECO:0000256" key="19">
    <source>
        <dbReference type="PIRNR" id="PIRNR017184"/>
    </source>
</evidence>
<protein>
    <recommendedName>
        <fullName evidence="19">Bifunctional NAD(P)H-hydrate repair enzyme</fullName>
    </recommendedName>
    <alternativeName>
        <fullName evidence="19">Nicotinamide nucleotide repair protein</fullName>
    </alternativeName>
    <domain>
        <recommendedName>
            <fullName evidence="19">ADP-dependent (S)-NAD(P)H-hydrate dehydratase</fullName>
            <ecNumber evidence="19">4.2.1.136</ecNumber>
        </recommendedName>
        <alternativeName>
            <fullName evidence="19">ADP-dependent NAD(P)HX dehydratase</fullName>
        </alternativeName>
    </domain>
    <domain>
        <recommendedName>
            <fullName evidence="19">NAD(P)H-hydrate epimerase</fullName>
            <ecNumber evidence="19">5.1.99.6</ecNumber>
        </recommendedName>
    </domain>
</protein>
<evidence type="ECO:0000259" key="20">
    <source>
        <dbReference type="PROSITE" id="PS51383"/>
    </source>
</evidence>
<dbReference type="KEGG" id="psac:PSM36_2113"/>
<evidence type="ECO:0000256" key="16">
    <source>
        <dbReference type="ARBA" id="ARBA00049209"/>
    </source>
</evidence>
<feature type="binding site" evidence="17">
    <location>
        <position position="436"/>
    </location>
    <ligand>
        <name>AMP</name>
        <dbReference type="ChEBI" id="CHEBI:456215"/>
    </ligand>
</feature>
<feature type="binding site" evidence="18">
    <location>
        <begin position="130"/>
        <end position="136"/>
    </location>
    <ligand>
        <name>(6S)-NADPHX</name>
        <dbReference type="ChEBI" id="CHEBI:64076"/>
    </ligand>
</feature>
<evidence type="ECO:0000256" key="9">
    <source>
        <dbReference type="ARBA" id="ARBA00022958"/>
    </source>
</evidence>
<dbReference type="SUPFAM" id="SSF53613">
    <property type="entry name" value="Ribokinase-like"/>
    <property type="match status" value="1"/>
</dbReference>
<feature type="domain" description="YjeF C-terminal" evidence="20">
    <location>
        <begin position="224"/>
        <end position="496"/>
    </location>
</feature>
<comment type="subunit">
    <text evidence="17">Homotetramer.</text>
</comment>
<evidence type="ECO:0000256" key="12">
    <source>
        <dbReference type="ARBA" id="ARBA00023239"/>
    </source>
</evidence>
<keyword evidence="13" id="KW-0511">Multifunctional enzyme</keyword>
<dbReference type="GO" id="GO:0052856">
    <property type="term" value="F:NAD(P)HX epimerase activity"/>
    <property type="evidence" value="ECO:0007669"/>
    <property type="project" value="UniProtKB-UniRule"/>
</dbReference>
<dbReference type="NCBIfam" id="TIGR00196">
    <property type="entry name" value="yjeF_cterm"/>
    <property type="match status" value="1"/>
</dbReference>
<evidence type="ECO:0000256" key="14">
    <source>
        <dbReference type="ARBA" id="ARBA00025153"/>
    </source>
</evidence>
<comment type="catalytic activity">
    <reaction evidence="15 17 19">
        <text>(6S)-NADHX + ADP = AMP + phosphate + NADH + H(+)</text>
        <dbReference type="Rhea" id="RHEA:32223"/>
        <dbReference type="ChEBI" id="CHEBI:15378"/>
        <dbReference type="ChEBI" id="CHEBI:43474"/>
        <dbReference type="ChEBI" id="CHEBI:57945"/>
        <dbReference type="ChEBI" id="CHEBI:64074"/>
        <dbReference type="ChEBI" id="CHEBI:456215"/>
        <dbReference type="ChEBI" id="CHEBI:456216"/>
        <dbReference type="EC" id="4.2.1.136"/>
    </reaction>
</comment>
<dbReference type="GO" id="GO:0046872">
    <property type="term" value="F:metal ion binding"/>
    <property type="evidence" value="ECO:0007669"/>
    <property type="project" value="UniProtKB-UniRule"/>
</dbReference>
<evidence type="ECO:0000256" key="1">
    <source>
        <dbReference type="ARBA" id="ARBA00000013"/>
    </source>
</evidence>
<dbReference type="PANTHER" id="PTHR12592:SF0">
    <property type="entry name" value="ATP-DEPENDENT (S)-NAD(P)H-HYDRATE DEHYDRATASE"/>
    <property type="match status" value="1"/>
</dbReference>
<evidence type="ECO:0000259" key="21">
    <source>
        <dbReference type="PROSITE" id="PS51385"/>
    </source>
</evidence>
<keyword evidence="10 17" id="KW-0520">NAD</keyword>
<dbReference type="CDD" id="cd01171">
    <property type="entry name" value="YXKO-related"/>
    <property type="match status" value="1"/>
</dbReference>
<dbReference type="NCBIfam" id="TIGR00197">
    <property type="entry name" value="yjeF_nterm"/>
    <property type="match status" value="1"/>
</dbReference>
<dbReference type="Proteomes" id="UP000187464">
    <property type="component" value="Chromosome I"/>
</dbReference>
<comment type="similarity">
    <text evidence="4 19">In the C-terminal section; belongs to the NnrD/CARKD family.</text>
</comment>
<comment type="catalytic activity">
    <reaction evidence="1 18 19">
        <text>(6R)-NADHX = (6S)-NADHX</text>
        <dbReference type="Rhea" id="RHEA:32215"/>
        <dbReference type="ChEBI" id="CHEBI:64074"/>
        <dbReference type="ChEBI" id="CHEBI:64075"/>
        <dbReference type="EC" id="5.1.99.6"/>
    </reaction>
</comment>
<evidence type="ECO:0000256" key="5">
    <source>
        <dbReference type="ARBA" id="ARBA00022723"/>
    </source>
</evidence>
<dbReference type="RefSeq" id="WP_076930840.1">
    <property type="nucleotide sequence ID" value="NZ_LT605205.1"/>
</dbReference>
<dbReference type="InterPro" id="IPR029056">
    <property type="entry name" value="Ribokinase-like"/>
</dbReference>
<dbReference type="InterPro" id="IPR036652">
    <property type="entry name" value="YjeF_N_dom_sf"/>
</dbReference>
<gene>
    <name evidence="17" type="primary">nnrD</name>
    <name evidence="18" type="synonym">nnrE</name>
    <name evidence="22" type="ORF">PSM36_2113</name>
</gene>
<feature type="binding site" evidence="18">
    <location>
        <position position="126"/>
    </location>
    <ligand>
        <name>K(+)</name>
        <dbReference type="ChEBI" id="CHEBI:29103"/>
    </ligand>
</feature>
<dbReference type="HAMAP" id="MF_01965">
    <property type="entry name" value="NADHX_dehydratase"/>
    <property type="match status" value="1"/>
</dbReference>
<evidence type="ECO:0000256" key="10">
    <source>
        <dbReference type="ARBA" id="ARBA00023027"/>
    </source>
</evidence>
<dbReference type="AlphaFoldDB" id="A0A1R3T197"/>
<feature type="binding site" evidence="17">
    <location>
        <position position="322"/>
    </location>
    <ligand>
        <name>(6S)-NADPHX</name>
        <dbReference type="ChEBI" id="CHEBI:64076"/>
    </ligand>
</feature>
<dbReference type="PROSITE" id="PS01050">
    <property type="entry name" value="YJEF_C_2"/>
    <property type="match status" value="1"/>
</dbReference>
<dbReference type="GO" id="GO:0016301">
    <property type="term" value="F:kinase activity"/>
    <property type="evidence" value="ECO:0007669"/>
    <property type="project" value="UniProtKB-KW"/>
</dbReference>
<comment type="caution">
    <text evidence="17">Lacks conserved residue(s) required for the propagation of feature annotation.</text>
</comment>
<evidence type="ECO:0000256" key="4">
    <source>
        <dbReference type="ARBA" id="ARBA00009524"/>
    </source>
</evidence>
<keyword evidence="6 17" id="KW-0547">Nucleotide-binding</keyword>
<evidence type="ECO:0000256" key="18">
    <source>
        <dbReference type="HAMAP-Rule" id="MF_01966"/>
    </source>
</evidence>
<dbReference type="GO" id="GO:0052855">
    <property type="term" value="F:ADP-dependent NAD(P)H-hydrate dehydratase activity"/>
    <property type="evidence" value="ECO:0007669"/>
    <property type="project" value="UniProtKB-UniRule"/>
</dbReference>
<comment type="catalytic activity">
    <reaction evidence="2 18 19">
        <text>(6R)-NADPHX = (6S)-NADPHX</text>
        <dbReference type="Rhea" id="RHEA:32227"/>
        <dbReference type="ChEBI" id="CHEBI:64076"/>
        <dbReference type="ChEBI" id="CHEBI:64077"/>
        <dbReference type="EC" id="5.1.99.6"/>
    </reaction>
</comment>
<dbReference type="PANTHER" id="PTHR12592">
    <property type="entry name" value="ATP-DEPENDENT (S)-NAD(P)H-HYDRATE DEHYDRATASE FAMILY MEMBER"/>
    <property type="match status" value="1"/>
</dbReference>
<evidence type="ECO:0000256" key="11">
    <source>
        <dbReference type="ARBA" id="ARBA00023235"/>
    </source>
</evidence>
<dbReference type="PIRSF" id="PIRSF017184">
    <property type="entry name" value="Nnr"/>
    <property type="match status" value="1"/>
</dbReference>
<dbReference type="Pfam" id="PF03853">
    <property type="entry name" value="YjeF_N"/>
    <property type="match status" value="1"/>
</dbReference>
<comment type="similarity">
    <text evidence="3 19">In the N-terminal section; belongs to the NnrE/AIBP family.</text>
</comment>
<dbReference type="PROSITE" id="PS51383">
    <property type="entry name" value="YJEF_C_3"/>
    <property type="match status" value="1"/>
</dbReference>
<feature type="binding site" evidence="18">
    <location>
        <position position="59"/>
    </location>
    <ligand>
        <name>K(+)</name>
        <dbReference type="ChEBI" id="CHEBI:29103"/>
    </ligand>
</feature>
<dbReference type="PROSITE" id="PS51385">
    <property type="entry name" value="YJEF_N"/>
    <property type="match status" value="1"/>
</dbReference>
<evidence type="ECO:0000256" key="17">
    <source>
        <dbReference type="HAMAP-Rule" id="MF_01965"/>
    </source>
</evidence>
<dbReference type="Pfam" id="PF01256">
    <property type="entry name" value="Carb_kinase"/>
    <property type="match status" value="1"/>
</dbReference>
<feature type="binding site" evidence="18">
    <location>
        <position position="162"/>
    </location>
    <ligand>
        <name>K(+)</name>
        <dbReference type="ChEBI" id="CHEBI:29103"/>
    </ligand>
</feature>
<dbReference type="InterPro" id="IPR017953">
    <property type="entry name" value="Carbohydrate_kinase_pred_CS"/>
</dbReference>
<organism evidence="22 23">
    <name type="scientific">Proteiniphilum saccharofermentans</name>
    <dbReference type="NCBI Taxonomy" id="1642647"/>
    <lineage>
        <taxon>Bacteria</taxon>
        <taxon>Pseudomonadati</taxon>
        <taxon>Bacteroidota</taxon>
        <taxon>Bacteroidia</taxon>
        <taxon>Bacteroidales</taxon>
        <taxon>Dysgonomonadaceae</taxon>
        <taxon>Proteiniphilum</taxon>
    </lineage>
</organism>
<dbReference type="EMBL" id="LT605205">
    <property type="protein sequence ID" value="SCD20920.1"/>
    <property type="molecule type" value="Genomic_DNA"/>
</dbReference>
<keyword evidence="22" id="KW-0808">Transferase</keyword>
<proteinExistence type="inferred from homology"/>
<dbReference type="Gene3D" id="3.40.1190.20">
    <property type="match status" value="1"/>
</dbReference>
<evidence type="ECO:0000256" key="3">
    <source>
        <dbReference type="ARBA" id="ARBA00006001"/>
    </source>
</evidence>
<keyword evidence="7 17" id="KW-0067">ATP-binding</keyword>
<dbReference type="HAMAP" id="MF_01966">
    <property type="entry name" value="NADHX_epimerase"/>
    <property type="match status" value="1"/>
</dbReference>
<evidence type="ECO:0000256" key="6">
    <source>
        <dbReference type="ARBA" id="ARBA00022741"/>
    </source>
</evidence>
<evidence type="ECO:0000256" key="7">
    <source>
        <dbReference type="ARBA" id="ARBA00022840"/>
    </source>
</evidence>
<feature type="binding site" evidence="17">
    <location>
        <begin position="408"/>
        <end position="412"/>
    </location>
    <ligand>
        <name>AMP</name>
        <dbReference type="ChEBI" id="CHEBI:456215"/>
    </ligand>
</feature>
<evidence type="ECO:0000256" key="2">
    <source>
        <dbReference type="ARBA" id="ARBA00000909"/>
    </source>
</evidence>
<comment type="function">
    <text evidence="17">Catalyzes the dehydration of the S-form of NAD(P)HX at the expense of ADP, which is converted to AMP. Together with NAD(P)HX epimerase, which catalyzes the epimerization of the S- and R-forms, the enzyme allows the repair of both epimers of NAD(P)HX, a damaged form of NAD(P)H that is a result of enzymatic or heat-dependent hydration.</text>
</comment>
<evidence type="ECO:0000313" key="23">
    <source>
        <dbReference type="Proteomes" id="UP000187464"/>
    </source>
</evidence>
<feature type="binding site" evidence="17">
    <location>
        <position position="373"/>
    </location>
    <ligand>
        <name>(6S)-NADPHX</name>
        <dbReference type="ChEBI" id="CHEBI:64076"/>
    </ligand>
</feature>
<comment type="function">
    <text evidence="18">Catalyzes the epimerization of the S- and R-forms of NAD(P)HX, a damaged form of NAD(P)H that is a result of enzymatic or heat-dependent hydration. This is a prerequisite for the S-specific NAD(P)H-hydrate dehydratase to allow the repair of both epimers of NAD(P)HX.</text>
</comment>
<feature type="binding site" evidence="18">
    <location>
        <position position="159"/>
    </location>
    <ligand>
        <name>(6S)-NADPHX</name>
        <dbReference type="ChEBI" id="CHEBI:64076"/>
    </ligand>
</feature>
<dbReference type="SUPFAM" id="SSF64153">
    <property type="entry name" value="YjeF N-terminal domain-like"/>
    <property type="match status" value="1"/>
</dbReference>
<accession>A0A1R3T197</accession>
<comment type="cofactor">
    <cofactor evidence="18 19">
        <name>K(+)</name>
        <dbReference type="ChEBI" id="CHEBI:29103"/>
    </cofactor>
    <text evidence="18 19">Binds 1 potassium ion per subunit.</text>
</comment>
<keyword evidence="22" id="KW-0418">Kinase</keyword>
<evidence type="ECO:0000256" key="15">
    <source>
        <dbReference type="ARBA" id="ARBA00048238"/>
    </source>
</evidence>
<keyword evidence="23" id="KW-1185">Reference proteome</keyword>
<dbReference type="EC" id="4.2.1.136" evidence="19"/>
<keyword evidence="5 18" id="KW-0479">Metal-binding</keyword>
<evidence type="ECO:0000256" key="13">
    <source>
        <dbReference type="ARBA" id="ARBA00023268"/>
    </source>
</evidence>
<dbReference type="GO" id="GO:0005524">
    <property type="term" value="F:ATP binding"/>
    <property type="evidence" value="ECO:0007669"/>
    <property type="project" value="UniProtKB-UniRule"/>
</dbReference>